<feature type="region of interest" description="Disordered" evidence="9">
    <location>
        <begin position="769"/>
        <end position="793"/>
    </location>
</feature>
<sequence>MSDSTPYEIKQTSSDTISSLSTLAKNLDEHPTIPSFLNSLLSSHFPSSVDPEDPPDLVDLEKTLNELSTRLSLLSSDTSSGLEQSIHDISRNVPRLTYDLQFMRESATELHTSLSLVQDGMTRHIQPLSSFPLTTIKTPKTPKTPKTLKPLRTPSGLNNNSTSLEILNTNSNLTKHAELGTESSLQDIDNDKKEIILEDDQTRTFKALEKLSHLDLLKNRMESARSVLREAESWSTLDSEISSLISSQDWSKAGERLQEAAKSLLVFQNTPQEYETRKTLLTSLQNQLETSLGMALKESLDKEDIQQCSEFYKVFEMMDRSLEFQSYYFTSRRYPLIQTWSESVITDTGDYGDPNGVTFSFFLIKFYEDVLQVLEKERIQIPQIFPMDQAGRIMGSFIQTIFEGLTPSMQNRLTGLTDYYGAQALPELIKSFKATEELGMNIMMMLDKVGSDVQERHVSGDSAQSQMSISSTPINPTSVTPTNPTNLITSFNPTLSPIDLKTKSGILSTPRRFSRAIESSSTIPNHPTRWEITLYEPFIDLQTSYPTLERRYLSHILRTHPTLNSSTSRIDPAQLLAERAHALFTLSEEAMKRCIDFTFGYGAKGLLDALNGFFEEFFDINQNVILDITKMSGKNEGMGDELDLEGLGLDYSTEDWGSFQKGLNVLKECKGVEERLGDFEKFLGEKIFEVLKPSIRSHNSTSTSSATSLHPPLGNATVHPSVTHNISGQNVYPSSSVQSFEKSTPGVRILLEQSPLNSLELQKLLSSLSPPSLTEGHDSRHPLSTPSHDTHRHSISISPEVHRHSISISPQDIQSTVTSHSTHIISLIGARESLKSLTSSSQLFLQSIILSPLLSLLSDYPELPIWSQADKIPRRGELQIPSFSLSPTDTIARVSEGLLNLLRVFEVYAGDNGLSYSLETLPFVDLTNLMEEEEEVIGDVLDEEAFRKRSNSISGSTEISPTLGQIGTSNGTTNVGKETGKITPTGLVKGEGKKELSSESIISTWISSLALSFLSHLTTNVLPKIKSLSTHGANQMGSDLGYLSNAVRALDVEWEELEKWKEIIGLDETGWREFNGGDVEVKEGKVSTATEDKISGEGKEEVWLKVGKMRGWV</sequence>
<evidence type="ECO:0000256" key="9">
    <source>
        <dbReference type="SAM" id="MobiDB-lite"/>
    </source>
</evidence>
<feature type="compositionally biased region" description="Low complexity" evidence="9">
    <location>
        <begin position="133"/>
        <end position="154"/>
    </location>
</feature>
<keyword evidence="4" id="KW-0813">Transport</keyword>
<dbReference type="InterPro" id="IPR019335">
    <property type="entry name" value="COG7"/>
</dbReference>
<dbReference type="STRING" id="5217.A0A4Q1BP12"/>
<dbReference type="PANTHER" id="PTHR21443:SF0">
    <property type="entry name" value="CONSERVED OLIGOMERIC GOLGI COMPLEX SUBUNIT 7"/>
    <property type="match status" value="1"/>
</dbReference>
<protein>
    <recommendedName>
        <fullName evidence="3">Conserved oligomeric Golgi complex subunit 7</fullName>
    </recommendedName>
    <alternativeName>
        <fullName evidence="8">Component of oligomeric Golgi complex 7</fullName>
    </alternativeName>
</protein>
<accession>A0A4Q1BP12</accession>
<name>A0A4Q1BP12_TREME</name>
<dbReference type="GO" id="GO:0006886">
    <property type="term" value="P:intracellular protein transport"/>
    <property type="evidence" value="ECO:0007669"/>
    <property type="project" value="InterPro"/>
</dbReference>
<reference evidence="10 11" key="1">
    <citation type="submission" date="2016-06" db="EMBL/GenBank/DDBJ databases">
        <title>Evolution of pathogenesis and genome organization in the Tremellales.</title>
        <authorList>
            <person name="Cuomo C."/>
            <person name="Litvintseva A."/>
            <person name="Heitman J."/>
            <person name="Chen Y."/>
            <person name="Sun S."/>
            <person name="Springer D."/>
            <person name="Dromer F."/>
            <person name="Young S."/>
            <person name="Zeng Q."/>
            <person name="Chapman S."/>
            <person name="Gujja S."/>
            <person name="Saif S."/>
            <person name="Birren B."/>
        </authorList>
    </citation>
    <scope>NUCLEOTIDE SEQUENCE [LARGE SCALE GENOMIC DNA]</scope>
    <source>
        <strain evidence="10 11">ATCC 28783</strain>
    </source>
</reference>
<dbReference type="InParanoid" id="A0A4Q1BP12"/>
<comment type="subcellular location">
    <subcellularLocation>
        <location evidence="1">Golgi apparatus membrane</location>
        <topology evidence="1">Peripheral membrane protein</topology>
    </subcellularLocation>
</comment>
<evidence type="ECO:0000313" key="11">
    <source>
        <dbReference type="Proteomes" id="UP000289152"/>
    </source>
</evidence>
<dbReference type="Pfam" id="PF10191">
    <property type="entry name" value="COG7"/>
    <property type="match status" value="2"/>
</dbReference>
<feature type="compositionally biased region" description="Polar residues" evidence="9">
    <location>
        <begin position="957"/>
        <end position="976"/>
    </location>
</feature>
<evidence type="ECO:0000256" key="8">
    <source>
        <dbReference type="ARBA" id="ARBA00031345"/>
    </source>
</evidence>
<evidence type="ECO:0000256" key="7">
    <source>
        <dbReference type="ARBA" id="ARBA00023136"/>
    </source>
</evidence>
<organism evidence="10 11">
    <name type="scientific">Tremella mesenterica</name>
    <name type="common">Jelly fungus</name>
    <dbReference type="NCBI Taxonomy" id="5217"/>
    <lineage>
        <taxon>Eukaryota</taxon>
        <taxon>Fungi</taxon>
        <taxon>Dikarya</taxon>
        <taxon>Basidiomycota</taxon>
        <taxon>Agaricomycotina</taxon>
        <taxon>Tremellomycetes</taxon>
        <taxon>Tremellales</taxon>
        <taxon>Tremellaceae</taxon>
        <taxon>Tremella</taxon>
    </lineage>
</organism>
<feature type="region of interest" description="Disordered" evidence="9">
    <location>
        <begin position="133"/>
        <end position="160"/>
    </location>
</feature>
<dbReference type="GO" id="GO:0000139">
    <property type="term" value="C:Golgi membrane"/>
    <property type="evidence" value="ECO:0007669"/>
    <property type="project" value="UniProtKB-SubCell"/>
</dbReference>
<keyword evidence="6" id="KW-0333">Golgi apparatus</keyword>
<evidence type="ECO:0000256" key="2">
    <source>
        <dbReference type="ARBA" id="ARBA00005831"/>
    </source>
</evidence>
<keyword evidence="7" id="KW-0472">Membrane</keyword>
<keyword evidence="5" id="KW-0653">Protein transport</keyword>
<feature type="region of interest" description="Disordered" evidence="9">
    <location>
        <begin position="957"/>
        <end position="986"/>
    </location>
</feature>
<dbReference type="GO" id="GO:0006890">
    <property type="term" value="P:retrograde vesicle-mediated transport, Golgi to endoplasmic reticulum"/>
    <property type="evidence" value="ECO:0007669"/>
    <property type="project" value="TreeGrafter"/>
</dbReference>
<feature type="compositionally biased region" description="Low complexity" evidence="9">
    <location>
        <begin position="468"/>
        <end position="479"/>
    </location>
</feature>
<evidence type="ECO:0000256" key="4">
    <source>
        <dbReference type="ARBA" id="ARBA00022448"/>
    </source>
</evidence>
<keyword evidence="11" id="KW-1185">Reference proteome</keyword>
<dbReference type="EMBL" id="SDIL01000029">
    <property type="protein sequence ID" value="RXK39608.1"/>
    <property type="molecule type" value="Genomic_DNA"/>
</dbReference>
<dbReference type="OrthoDB" id="249612at2759"/>
<dbReference type="GO" id="GO:0017119">
    <property type="term" value="C:Golgi transport complex"/>
    <property type="evidence" value="ECO:0007669"/>
    <property type="project" value="InterPro"/>
</dbReference>
<comment type="caution">
    <text evidence="10">The sequence shown here is derived from an EMBL/GenBank/DDBJ whole genome shotgun (WGS) entry which is preliminary data.</text>
</comment>
<dbReference type="AlphaFoldDB" id="A0A4Q1BP12"/>
<evidence type="ECO:0000256" key="5">
    <source>
        <dbReference type="ARBA" id="ARBA00022927"/>
    </source>
</evidence>
<dbReference type="VEuPathDB" id="FungiDB:TREMEDRAFT_69058"/>
<evidence type="ECO:0000256" key="1">
    <source>
        <dbReference type="ARBA" id="ARBA00004395"/>
    </source>
</evidence>
<gene>
    <name evidence="10" type="ORF">M231_03110</name>
</gene>
<dbReference type="GO" id="GO:0007030">
    <property type="term" value="P:Golgi organization"/>
    <property type="evidence" value="ECO:0007669"/>
    <property type="project" value="TreeGrafter"/>
</dbReference>
<dbReference type="PANTHER" id="PTHR21443">
    <property type="entry name" value="CONSERVED OLIGOMERIC GOLGI COMPLEX COMPONENT 7"/>
    <property type="match status" value="1"/>
</dbReference>
<dbReference type="Proteomes" id="UP000289152">
    <property type="component" value="Unassembled WGS sequence"/>
</dbReference>
<comment type="similarity">
    <text evidence="2">Belongs to the COG7 family.</text>
</comment>
<evidence type="ECO:0000256" key="6">
    <source>
        <dbReference type="ARBA" id="ARBA00023034"/>
    </source>
</evidence>
<evidence type="ECO:0000313" key="10">
    <source>
        <dbReference type="EMBL" id="RXK39608.1"/>
    </source>
</evidence>
<feature type="region of interest" description="Disordered" evidence="9">
    <location>
        <begin position="460"/>
        <end position="479"/>
    </location>
</feature>
<evidence type="ECO:0000256" key="3">
    <source>
        <dbReference type="ARBA" id="ARBA00020984"/>
    </source>
</evidence>
<proteinExistence type="inferred from homology"/>